<accession>A0ABQ1FFF3</accession>
<comment type="caution">
    <text evidence="1">The sequence shown here is derived from an EMBL/GenBank/DDBJ whole genome shotgun (WGS) entry which is preliminary data.</text>
</comment>
<protein>
    <submittedName>
        <fullName evidence="1">Uncharacterized protein</fullName>
    </submittedName>
</protein>
<sequence length="60" mass="6788">MLSTHGTCSPKADIWNLRILGLLLAGLRIKLSFPVKFKDMLTLIFLDLLHTILQSHNLCI</sequence>
<evidence type="ECO:0000313" key="2">
    <source>
        <dbReference type="Proteomes" id="UP000615455"/>
    </source>
</evidence>
<name>A0ABQ1FFF3_9BACL</name>
<organism evidence="1 2">
    <name type="scientific">Paenibacillus marchantiophytorum</name>
    <dbReference type="NCBI Taxonomy" id="1619310"/>
    <lineage>
        <taxon>Bacteria</taxon>
        <taxon>Bacillati</taxon>
        <taxon>Bacillota</taxon>
        <taxon>Bacilli</taxon>
        <taxon>Bacillales</taxon>
        <taxon>Paenibacillaceae</taxon>
        <taxon>Paenibacillus</taxon>
    </lineage>
</organism>
<reference evidence="2" key="1">
    <citation type="journal article" date="2019" name="Int. J. Syst. Evol. Microbiol.">
        <title>The Global Catalogue of Microorganisms (GCM) 10K type strain sequencing project: providing services to taxonomists for standard genome sequencing and annotation.</title>
        <authorList>
            <consortium name="The Broad Institute Genomics Platform"/>
            <consortium name="The Broad Institute Genome Sequencing Center for Infectious Disease"/>
            <person name="Wu L."/>
            <person name="Ma J."/>
        </authorList>
    </citation>
    <scope>NUCLEOTIDE SEQUENCE [LARGE SCALE GENOMIC DNA]</scope>
    <source>
        <strain evidence="2">CGMCC 1.15043</strain>
    </source>
</reference>
<dbReference type="Proteomes" id="UP000615455">
    <property type="component" value="Unassembled WGS sequence"/>
</dbReference>
<dbReference type="EMBL" id="BMHE01000057">
    <property type="protein sequence ID" value="GGA09421.1"/>
    <property type="molecule type" value="Genomic_DNA"/>
</dbReference>
<proteinExistence type="predicted"/>
<gene>
    <name evidence="1" type="ORF">GCM10008018_63830</name>
</gene>
<keyword evidence="2" id="KW-1185">Reference proteome</keyword>
<evidence type="ECO:0000313" key="1">
    <source>
        <dbReference type="EMBL" id="GGA09421.1"/>
    </source>
</evidence>